<keyword evidence="3" id="KW-1185">Reference proteome</keyword>
<feature type="compositionally biased region" description="Basic residues" evidence="1">
    <location>
        <begin position="1"/>
        <end position="10"/>
    </location>
</feature>
<organism evidence="2 3">
    <name type="scientific">Pontibacillus yanchengensis Y32</name>
    <dbReference type="NCBI Taxonomy" id="1385514"/>
    <lineage>
        <taxon>Bacteria</taxon>
        <taxon>Bacillati</taxon>
        <taxon>Bacillota</taxon>
        <taxon>Bacilli</taxon>
        <taxon>Bacillales</taxon>
        <taxon>Bacillaceae</taxon>
        <taxon>Pontibacillus</taxon>
    </lineage>
</organism>
<dbReference type="STRING" id="1385514.N782_15430"/>
<dbReference type="RefSeq" id="WP_036815617.1">
    <property type="nucleotide sequence ID" value="NZ_AVBF01000003.1"/>
</dbReference>
<dbReference type="EMBL" id="AVBF01000003">
    <property type="protein sequence ID" value="KGP74400.1"/>
    <property type="molecule type" value="Genomic_DNA"/>
</dbReference>
<reference evidence="2 3" key="1">
    <citation type="journal article" date="2015" name="Stand. Genomic Sci.">
        <title>High quality draft genome sequence of the moderately halophilic bacterium Pontibacillus yanchengensis Y32(T) and comparison among Pontibacillus genomes.</title>
        <authorList>
            <person name="Huang J."/>
            <person name="Qiao Z.X."/>
            <person name="Tang J.W."/>
            <person name="Wang G."/>
        </authorList>
    </citation>
    <scope>NUCLEOTIDE SEQUENCE [LARGE SCALE GENOMIC DNA]</scope>
    <source>
        <strain evidence="2 3">Y32</strain>
    </source>
</reference>
<accession>A0A0A2TYS8</accession>
<evidence type="ECO:0000256" key="1">
    <source>
        <dbReference type="SAM" id="MobiDB-lite"/>
    </source>
</evidence>
<gene>
    <name evidence="2" type="ORF">N782_15430</name>
</gene>
<feature type="compositionally biased region" description="Basic and acidic residues" evidence="1">
    <location>
        <begin position="32"/>
        <end position="42"/>
    </location>
</feature>
<evidence type="ECO:0000313" key="3">
    <source>
        <dbReference type="Proteomes" id="UP000030147"/>
    </source>
</evidence>
<evidence type="ECO:0008006" key="4">
    <source>
        <dbReference type="Google" id="ProtNLM"/>
    </source>
</evidence>
<proteinExistence type="predicted"/>
<sequence>MADRKGKNKKPMLYITQPDFQSSEPKMQSSYRSERRKQELKQAEAANGKEVQTETIKSTSERKRRRRFDLAFNMDDSSQGQEEETLDVEVDEGKVDATFEPQEVKKQFEAVEAEEVLDEEEKQKSEEDNKGTLSNRKRRSRFKEMNLEEKVDYFVNLPSQVPRMKCEVIMEDDNSYRGWIQDYKDGIVHMKILQRPFRVEVPFESIKDIVLKGF</sequence>
<feature type="compositionally biased region" description="Basic and acidic residues" evidence="1">
    <location>
        <begin position="121"/>
        <end position="130"/>
    </location>
</feature>
<name>A0A0A2TYS8_9BACI</name>
<dbReference type="AlphaFoldDB" id="A0A0A2TYS8"/>
<protein>
    <recommendedName>
        <fullName evidence="4">Spore coat protein CotO</fullName>
    </recommendedName>
</protein>
<comment type="caution">
    <text evidence="2">The sequence shown here is derived from an EMBL/GenBank/DDBJ whole genome shotgun (WGS) entry which is preliminary data.</text>
</comment>
<dbReference type="OrthoDB" id="2970540at2"/>
<feature type="region of interest" description="Disordered" evidence="1">
    <location>
        <begin position="113"/>
        <end position="138"/>
    </location>
</feature>
<dbReference type="Proteomes" id="UP000030147">
    <property type="component" value="Unassembled WGS sequence"/>
</dbReference>
<evidence type="ECO:0000313" key="2">
    <source>
        <dbReference type="EMBL" id="KGP74400.1"/>
    </source>
</evidence>
<dbReference type="eggNOG" id="ENOG503386N">
    <property type="taxonomic scope" value="Bacteria"/>
</dbReference>
<dbReference type="Pfam" id="PF14153">
    <property type="entry name" value="Spore_coat_CotO"/>
    <property type="match status" value="1"/>
</dbReference>
<dbReference type="InterPro" id="IPR025439">
    <property type="entry name" value="Spore_coat_CotO"/>
</dbReference>
<feature type="region of interest" description="Disordered" evidence="1">
    <location>
        <begin position="1"/>
        <end position="88"/>
    </location>
</feature>
<feature type="compositionally biased region" description="Polar residues" evidence="1">
    <location>
        <begin position="18"/>
        <end position="31"/>
    </location>
</feature>